<dbReference type="InterPro" id="IPR020904">
    <property type="entry name" value="Sc_DH/Rdtase_CS"/>
</dbReference>
<accession>A0ABX8VR11</accession>
<evidence type="ECO:0000256" key="2">
    <source>
        <dbReference type="ARBA" id="ARBA00022857"/>
    </source>
</evidence>
<dbReference type="EMBL" id="CP080333">
    <property type="protein sequence ID" value="QYL20122.1"/>
    <property type="molecule type" value="Genomic_DNA"/>
</dbReference>
<sequence>MTKLFGLSGKTALVTGGSSGIGVMIARGLLQAGAEVIISSRKADKCEQVVAELSEFGTIRAIPADLSRQEECKRLAAEVLAGTDTLHILVNNAGATWGEPLESFPASAWDKVLDLNVKSPFWLVQELVGALRKAGTHDDPARIINIGSIDGIHVPVMHTYSYSASKAAVHQLTRVLAKELGPQHITANAIAPGPFQSKMMAATLDAFGDAIAASSPLQRIGRDDDMAGIAIFLASRAGSYVNGAIIPVDGGMATTASGSGSRS</sequence>
<keyword evidence="3" id="KW-0560">Oxidoreductase</keyword>
<organism evidence="4 5">
    <name type="scientific">Mycolicibacterium pallens</name>
    <dbReference type="NCBI Taxonomy" id="370524"/>
    <lineage>
        <taxon>Bacteria</taxon>
        <taxon>Bacillati</taxon>
        <taxon>Actinomycetota</taxon>
        <taxon>Actinomycetes</taxon>
        <taxon>Mycobacteriales</taxon>
        <taxon>Mycobacteriaceae</taxon>
        <taxon>Mycolicibacterium</taxon>
    </lineage>
</organism>
<keyword evidence="2" id="KW-0521">NADP</keyword>
<evidence type="ECO:0000313" key="5">
    <source>
        <dbReference type="Proteomes" id="UP000825367"/>
    </source>
</evidence>
<dbReference type="PANTHER" id="PTHR43618:SF12">
    <property type="entry name" value="OXIDOREDUCTASE, SHORT-CHAIN DEHYDROGENASE_REDUCTASE FAMILY (AFU_ORTHOLOGUE AFUA_1G14540)"/>
    <property type="match status" value="1"/>
</dbReference>
<dbReference type="PROSITE" id="PS00061">
    <property type="entry name" value="ADH_SHORT"/>
    <property type="match status" value="1"/>
</dbReference>
<name>A0ABX8VR11_9MYCO</name>
<proteinExistence type="inferred from homology"/>
<evidence type="ECO:0000256" key="1">
    <source>
        <dbReference type="ARBA" id="ARBA00006484"/>
    </source>
</evidence>
<dbReference type="InterPro" id="IPR052178">
    <property type="entry name" value="Sec_Metab_Biosynth_SDR"/>
</dbReference>
<evidence type="ECO:0000256" key="3">
    <source>
        <dbReference type="ARBA" id="ARBA00023002"/>
    </source>
</evidence>
<dbReference type="Proteomes" id="UP000825367">
    <property type="component" value="Chromosome"/>
</dbReference>
<keyword evidence="5" id="KW-1185">Reference proteome</keyword>
<gene>
    <name evidence="4" type="ORF">K0O64_25210</name>
</gene>
<protein>
    <submittedName>
        <fullName evidence="4">SDR family oxidoreductase</fullName>
    </submittedName>
</protein>
<evidence type="ECO:0000313" key="4">
    <source>
        <dbReference type="EMBL" id="QYL20122.1"/>
    </source>
</evidence>
<dbReference type="PANTHER" id="PTHR43618">
    <property type="entry name" value="7-ALPHA-HYDROXYSTEROID DEHYDROGENASE"/>
    <property type="match status" value="1"/>
</dbReference>
<dbReference type="Pfam" id="PF13561">
    <property type="entry name" value="adh_short_C2"/>
    <property type="match status" value="1"/>
</dbReference>
<comment type="similarity">
    <text evidence="1">Belongs to the short-chain dehydrogenases/reductases (SDR) family.</text>
</comment>
<dbReference type="InterPro" id="IPR002347">
    <property type="entry name" value="SDR_fam"/>
</dbReference>
<reference evidence="4 5" key="1">
    <citation type="submission" date="2021-07" db="EMBL/GenBank/DDBJ databases">
        <title>Whole genome sequencing of non-tuberculosis mycobacteria type-strains.</title>
        <authorList>
            <person name="Igarashi Y."/>
            <person name="Osugi A."/>
            <person name="Mitarai S."/>
        </authorList>
    </citation>
    <scope>NUCLEOTIDE SEQUENCE [LARGE SCALE GENOMIC DNA]</scope>
    <source>
        <strain evidence="4 5">JCM 16370</strain>
    </source>
</reference>